<comment type="similarity">
    <text evidence="1">Belongs to the peptidase S45 family.</text>
</comment>
<gene>
    <name evidence="6" type="ORF">PZ740_02615</name>
</gene>
<dbReference type="GO" id="GO:0016811">
    <property type="term" value="F:hydrolase activity, acting on carbon-nitrogen (but not peptide) bonds, in linear amides"/>
    <property type="evidence" value="ECO:0007669"/>
    <property type="project" value="InterPro"/>
</dbReference>
<reference evidence="6 7" key="1">
    <citation type="submission" date="2023-03" db="EMBL/GenBank/DDBJ databases">
        <title>YIM 152171 draft genome.</title>
        <authorList>
            <person name="Yang Z."/>
        </authorList>
    </citation>
    <scope>NUCLEOTIDE SEQUENCE [LARGE SCALE GENOMIC DNA]</scope>
    <source>
        <strain evidence="6 7">YIM 152171</strain>
    </source>
</reference>
<dbReference type="GO" id="GO:0017000">
    <property type="term" value="P:antibiotic biosynthetic process"/>
    <property type="evidence" value="ECO:0007669"/>
    <property type="project" value="InterPro"/>
</dbReference>
<dbReference type="InterPro" id="IPR023343">
    <property type="entry name" value="Penicillin_amidase_dom1"/>
</dbReference>
<dbReference type="PIRSF" id="PIRSF001227">
    <property type="entry name" value="Pen_acylase"/>
    <property type="match status" value="1"/>
</dbReference>
<sequence length="788" mass="84435">MRWRRLAPRLLATLLLLALAAAGGGLWLLGGSLPQTEGELVAAGLEAPVRILRDRHAVPLIEAGSEHDAWAALGFVHAQDRLWQMEMHRRAGQGRLAEILGPEALPVDRFMRTLGLRNAAEAGVAHLSPDGRRLLEAYAAGVNAFLDEGGRLLPPEFLLLRHRPEPWSVADSLVFARLMALQLAGNWRQELVRAALARRLPAELLADLWPDQPPDGPVTLGGLLPPDERLVELATLGDGAPSAGLGSNIFALAGSRTASGAPLLASDPHLPLRSPGLWYLARLEAPGLAVMGGTMPGLPAVIIGRNRDVAWGFTTTNADTEDLFLERPDPADPHRYLAPGGPLAFEIREELIDVRGEPPVLHVVRATRHGPVISDLPGFEAPDADLLALAWTALDPADTTVEAGFAMARATSGEELQRALRLFRSPVQNAAWADRQGIGFAVAGAVPVRRGGDGRLPAPGWTGEGDWLGTLAPEALPQASAPASGLFVNANNKVVDADYPHLITADWDSPLRARRLEELLAGRRKIGPAEAEAAQLDLHSPLAAALLPLLRAVEPADAAEDELLAALRAWDGLMAPEAPEPLVSAAWQEAFARAVAEDELGDALFELRPRRGDFLRRVVAGRQAWCDDVRTAAVESCDELAAAALRRVLPALRERYGEDWRAWRWGDAHRAVMAHQPFAQAPLLDRIFGIEVPDGGDSSTLDVAHYRAQGPAGPFPTVHAAGLRMIADLAGDSALFVTATGQSGHPLSPHHDDLARLWGQGSYIRLGSRETVPTGPVLRLRPPPSAGR</sequence>
<dbReference type="InterPro" id="IPR029055">
    <property type="entry name" value="Ntn_hydrolases_N"/>
</dbReference>
<organism evidence="6 7">
    <name type="scientific">Marinimicrococcus flavescens</name>
    <dbReference type="NCBI Taxonomy" id="3031815"/>
    <lineage>
        <taxon>Bacteria</taxon>
        <taxon>Pseudomonadati</taxon>
        <taxon>Pseudomonadota</taxon>
        <taxon>Alphaproteobacteria</taxon>
        <taxon>Geminicoccales</taxon>
        <taxon>Geminicoccaceae</taxon>
        <taxon>Marinimicrococcus</taxon>
    </lineage>
</organism>
<dbReference type="Pfam" id="PF01804">
    <property type="entry name" value="Penicil_amidase"/>
    <property type="match status" value="1"/>
</dbReference>
<dbReference type="InterPro" id="IPR043146">
    <property type="entry name" value="Penicillin_amidase_N_B-knob"/>
</dbReference>
<dbReference type="PANTHER" id="PTHR34218">
    <property type="entry name" value="PEPTIDASE S45 PENICILLIN AMIDASE"/>
    <property type="match status" value="1"/>
</dbReference>
<protein>
    <submittedName>
        <fullName evidence="6">Penicillin acylase family protein</fullName>
    </submittedName>
</protein>
<feature type="active site" description="Nucleophile" evidence="4">
    <location>
        <position position="247"/>
    </location>
</feature>
<feature type="binding site" evidence="5">
    <location>
        <position position="319"/>
    </location>
    <ligand>
        <name>Ca(2+)</name>
        <dbReference type="ChEBI" id="CHEBI:29108"/>
    </ligand>
</feature>
<evidence type="ECO:0000313" key="7">
    <source>
        <dbReference type="Proteomes" id="UP001301140"/>
    </source>
</evidence>
<dbReference type="InterPro" id="IPR014395">
    <property type="entry name" value="Pen/GL7ACA/AHL_acylase"/>
</dbReference>
<dbReference type="EMBL" id="JARGEQ010000016">
    <property type="protein sequence ID" value="MDF1585273.1"/>
    <property type="molecule type" value="Genomic_DNA"/>
</dbReference>
<keyword evidence="5" id="KW-0106">Calcium</keyword>
<evidence type="ECO:0000256" key="2">
    <source>
        <dbReference type="ARBA" id="ARBA00022801"/>
    </source>
</evidence>
<evidence type="ECO:0000256" key="5">
    <source>
        <dbReference type="PIRSR" id="PIRSR001227-2"/>
    </source>
</evidence>
<keyword evidence="2" id="KW-0378">Hydrolase</keyword>
<accession>A0AAP3UXJ9</accession>
<dbReference type="RefSeq" id="WP_327787688.1">
    <property type="nucleotide sequence ID" value="NZ_JARGEQ010000016.1"/>
</dbReference>
<evidence type="ECO:0000313" key="6">
    <source>
        <dbReference type="EMBL" id="MDF1585273.1"/>
    </source>
</evidence>
<dbReference type="AlphaFoldDB" id="A0AAP3UXJ9"/>
<dbReference type="Gene3D" id="2.30.120.10">
    <property type="match status" value="1"/>
</dbReference>
<dbReference type="Gene3D" id="1.10.439.10">
    <property type="entry name" value="Penicillin Amidohydrolase, domain 1"/>
    <property type="match status" value="1"/>
</dbReference>
<keyword evidence="3" id="KW-0865">Zymogen</keyword>
<feature type="binding site" evidence="5">
    <location>
        <position position="190"/>
    </location>
    <ligand>
        <name>Ca(2+)</name>
        <dbReference type="ChEBI" id="CHEBI:29108"/>
    </ligand>
</feature>
<comment type="caution">
    <text evidence="6">The sequence shown here is derived from an EMBL/GenBank/DDBJ whole genome shotgun (WGS) entry which is preliminary data.</text>
</comment>
<dbReference type="GO" id="GO:0046872">
    <property type="term" value="F:metal ion binding"/>
    <property type="evidence" value="ECO:0007669"/>
    <property type="project" value="UniProtKB-KW"/>
</dbReference>
<dbReference type="Gene3D" id="3.60.20.10">
    <property type="entry name" value="Glutamine Phosphoribosylpyrophosphate, subunit 1, domain 1"/>
    <property type="match status" value="1"/>
</dbReference>
<dbReference type="PANTHER" id="PTHR34218:SF4">
    <property type="entry name" value="ACYL-HOMOSERINE LACTONE ACYLASE QUIP"/>
    <property type="match status" value="1"/>
</dbReference>
<comment type="cofactor">
    <cofactor evidence="5">
        <name>Ca(2+)</name>
        <dbReference type="ChEBI" id="CHEBI:29108"/>
    </cofactor>
    <text evidence="5">Binds 1 Ca(2+) ion per dimer.</text>
</comment>
<dbReference type="SUPFAM" id="SSF56235">
    <property type="entry name" value="N-terminal nucleophile aminohydrolases (Ntn hydrolases)"/>
    <property type="match status" value="1"/>
</dbReference>
<keyword evidence="7" id="KW-1185">Reference proteome</keyword>
<evidence type="ECO:0000256" key="4">
    <source>
        <dbReference type="PIRSR" id="PIRSR001227-1"/>
    </source>
</evidence>
<proteinExistence type="inferred from homology"/>
<evidence type="ECO:0000256" key="1">
    <source>
        <dbReference type="ARBA" id="ARBA00006586"/>
    </source>
</evidence>
<dbReference type="CDD" id="cd03747">
    <property type="entry name" value="Ntn_PGA_like"/>
    <property type="match status" value="1"/>
</dbReference>
<feature type="binding site" evidence="5">
    <location>
        <position position="322"/>
    </location>
    <ligand>
        <name>Ca(2+)</name>
        <dbReference type="ChEBI" id="CHEBI:29108"/>
    </ligand>
</feature>
<evidence type="ECO:0000256" key="3">
    <source>
        <dbReference type="ARBA" id="ARBA00023145"/>
    </source>
</evidence>
<dbReference type="Gene3D" id="1.10.1400.10">
    <property type="match status" value="1"/>
</dbReference>
<dbReference type="InterPro" id="IPR043147">
    <property type="entry name" value="Penicillin_amidase_A-knob"/>
</dbReference>
<dbReference type="InterPro" id="IPR002692">
    <property type="entry name" value="S45"/>
</dbReference>
<keyword evidence="5" id="KW-0479">Metal-binding</keyword>
<dbReference type="Proteomes" id="UP001301140">
    <property type="component" value="Unassembled WGS sequence"/>
</dbReference>
<name>A0AAP3UXJ9_9PROT</name>